<dbReference type="InterPro" id="IPR034341">
    <property type="entry name" value="SspA_N"/>
</dbReference>
<evidence type="ECO:0000313" key="5">
    <source>
        <dbReference type="Proteomes" id="UP001597380"/>
    </source>
</evidence>
<dbReference type="SFLD" id="SFLDG00358">
    <property type="entry name" value="Main_(cytGST)"/>
    <property type="match status" value="1"/>
</dbReference>
<dbReference type="InterPro" id="IPR036282">
    <property type="entry name" value="Glutathione-S-Trfase_C_sf"/>
</dbReference>
<dbReference type="CDD" id="cd03059">
    <property type="entry name" value="GST_N_SspA"/>
    <property type="match status" value="1"/>
</dbReference>
<evidence type="ECO:0000259" key="2">
    <source>
        <dbReference type="PROSITE" id="PS50404"/>
    </source>
</evidence>
<evidence type="ECO:0000256" key="1">
    <source>
        <dbReference type="ARBA" id="ARBA00009929"/>
    </source>
</evidence>
<sequence length="209" mass="23797">MAVAANKRSVMTLFSGADDLYSHQVRIVLAEKGVSVEINQVDPSHLPEELIEYNPYNTVPTLVDRELVLYNARIIMEYLDERFPHPPLMPVYPVARGNSRLMMHRIEQDWYTLVDKIVAGEDADAARKELSDSLLALAPVFAESPYFLSEEFSLVDCYLAPLLWRLPQLGIELTGRGAKEIKSYMTRVFDRDSFQASLTETEREMLVGL</sequence>
<dbReference type="PROSITE" id="PS50404">
    <property type="entry name" value="GST_NTER"/>
    <property type="match status" value="1"/>
</dbReference>
<dbReference type="InterPro" id="IPR004045">
    <property type="entry name" value="Glutathione_S-Trfase_N"/>
</dbReference>
<evidence type="ECO:0000259" key="3">
    <source>
        <dbReference type="PROSITE" id="PS50405"/>
    </source>
</evidence>
<dbReference type="EMBL" id="JBHUHT010000025">
    <property type="protein sequence ID" value="MFD2097534.1"/>
    <property type="molecule type" value="Genomic_DNA"/>
</dbReference>
<dbReference type="Pfam" id="PF00043">
    <property type="entry name" value="GST_C"/>
    <property type="match status" value="1"/>
</dbReference>
<dbReference type="Gene3D" id="3.40.30.10">
    <property type="entry name" value="Glutaredoxin"/>
    <property type="match status" value="1"/>
</dbReference>
<dbReference type="Gene3D" id="1.20.1050.10">
    <property type="match status" value="1"/>
</dbReference>
<dbReference type="InterPro" id="IPR036249">
    <property type="entry name" value="Thioredoxin-like_sf"/>
</dbReference>
<dbReference type="Pfam" id="PF02798">
    <property type="entry name" value="GST_N"/>
    <property type="match status" value="1"/>
</dbReference>
<organism evidence="4 5">
    <name type="scientific">Corallincola platygyrae</name>
    <dbReference type="NCBI Taxonomy" id="1193278"/>
    <lineage>
        <taxon>Bacteria</taxon>
        <taxon>Pseudomonadati</taxon>
        <taxon>Pseudomonadota</taxon>
        <taxon>Gammaproteobacteria</taxon>
        <taxon>Alteromonadales</taxon>
        <taxon>Psychromonadaceae</taxon>
        <taxon>Corallincola</taxon>
    </lineage>
</organism>
<dbReference type="InterPro" id="IPR004046">
    <property type="entry name" value="GST_C"/>
</dbReference>
<dbReference type="SUPFAM" id="SSF47616">
    <property type="entry name" value="GST C-terminal domain-like"/>
    <property type="match status" value="1"/>
</dbReference>
<dbReference type="RefSeq" id="WP_345341592.1">
    <property type="nucleotide sequence ID" value="NZ_BAABLI010000029.1"/>
</dbReference>
<dbReference type="PANTHER" id="PTHR43968">
    <property type="match status" value="1"/>
</dbReference>
<dbReference type="Proteomes" id="UP001597380">
    <property type="component" value="Unassembled WGS sequence"/>
</dbReference>
<evidence type="ECO:0000313" key="4">
    <source>
        <dbReference type="EMBL" id="MFD2097534.1"/>
    </source>
</evidence>
<protein>
    <submittedName>
        <fullName evidence="4">Stringent starvation protein SspA</fullName>
    </submittedName>
</protein>
<accession>A0ABW4XUJ5</accession>
<dbReference type="InterPro" id="IPR040079">
    <property type="entry name" value="Glutathione_S-Trfase"/>
</dbReference>
<reference evidence="5" key="1">
    <citation type="journal article" date="2019" name="Int. J. Syst. Evol. Microbiol.">
        <title>The Global Catalogue of Microorganisms (GCM) 10K type strain sequencing project: providing services to taxonomists for standard genome sequencing and annotation.</title>
        <authorList>
            <consortium name="The Broad Institute Genomics Platform"/>
            <consortium name="The Broad Institute Genome Sequencing Center for Infectious Disease"/>
            <person name="Wu L."/>
            <person name="Ma J."/>
        </authorList>
    </citation>
    <scope>NUCLEOTIDE SEQUENCE [LARGE SCALE GENOMIC DNA]</scope>
    <source>
        <strain evidence="5">CGMCC 1.10992</strain>
    </source>
</reference>
<dbReference type="InterPro" id="IPR034342">
    <property type="entry name" value="SspA_C"/>
</dbReference>
<feature type="domain" description="GST C-terminal" evidence="3">
    <location>
        <begin position="92"/>
        <end position="207"/>
    </location>
</feature>
<dbReference type="NCBIfam" id="NF007016">
    <property type="entry name" value="PRK09481.1"/>
    <property type="match status" value="1"/>
</dbReference>
<gene>
    <name evidence="4" type="primary">sspA</name>
    <name evidence="4" type="ORF">ACFSJ3_16190</name>
</gene>
<comment type="similarity">
    <text evidence="1">Belongs to the GST superfamily. HSP26 family.</text>
</comment>
<feature type="domain" description="GST N-terminal" evidence="2">
    <location>
        <begin position="9"/>
        <end position="87"/>
    </location>
</feature>
<dbReference type="PROSITE" id="PS50405">
    <property type="entry name" value="GST_CTER"/>
    <property type="match status" value="1"/>
</dbReference>
<dbReference type="SFLD" id="SFLDS00019">
    <property type="entry name" value="Glutathione_Transferase_(cytos"/>
    <property type="match status" value="1"/>
</dbReference>
<keyword evidence="5" id="KW-1185">Reference proteome</keyword>
<dbReference type="SUPFAM" id="SSF52833">
    <property type="entry name" value="Thioredoxin-like"/>
    <property type="match status" value="1"/>
</dbReference>
<name>A0ABW4XUJ5_9GAMM</name>
<comment type="caution">
    <text evidence="4">The sequence shown here is derived from an EMBL/GenBank/DDBJ whole genome shotgun (WGS) entry which is preliminary data.</text>
</comment>
<dbReference type="CDD" id="cd03186">
    <property type="entry name" value="GST_C_SspA"/>
    <property type="match status" value="1"/>
</dbReference>
<dbReference type="InterPro" id="IPR010987">
    <property type="entry name" value="Glutathione-S-Trfase_C-like"/>
</dbReference>
<proteinExistence type="inferred from homology"/>
<dbReference type="InterPro" id="IPR050983">
    <property type="entry name" value="GST_Omega/HSP26"/>
</dbReference>
<dbReference type="PANTHER" id="PTHR43968:SF6">
    <property type="entry name" value="GLUTATHIONE S-TRANSFERASE OMEGA"/>
    <property type="match status" value="1"/>
</dbReference>